<dbReference type="EMBL" id="CP001991">
    <property type="protein sequence ID" value="ADE19481.1"/>
    <property type="molecule type" value="Genomic_DNA"/>
</dbReference>
<dbReference type="STRING" id="512564.MCRO_0695"/>
<dbReference type="KEGG" id="mcd:MCRO_0695"/>
<dbReference type="RefSeq" id="WP_013054258.1">
    <property type="nucleotide sequence ID" value="NC_014014.1"/>
</dbReference>
<dbReference type="HOGENOM" id="CLU_1794353_0_0_14"/>
<dbReference type="Proteomes" id="UP000001845">
    <property type="component" value="Chromosome"/>
</dbReference>
<evidence type="ECO:0000313" key="1">
    <source>
        <dbReference type="EMBL" id="ADE19481.1"/>
    </source>
</evidence>
<sequence>MIFLGEINNETNINNTSINSTNNVIDDISVLGVLSTSGNLITKDSTIILNYGSLLNAFLPLELFKAYRRAIWAGGPGMEYTTVYEKYYDEWAKKTDIIINENEKIDFDLSKIEYTVSTPSANSDNFVSWMTNMDIIVKFEGQNE</sequence>
<evidence type="ECO:0000313" key="2">
    <source>
        <dbReference type="Proteomes" id="UP000001845"/>
    </source>
</evidence>
<name>D5E6A3_MYCCM</name>
<organism evidence="1 2">
    <name type="scientific">Mycoplasma crocodyli (strain ATCC 51981 / MP145)</name>
    <dbReference type="NCBI Taxonomy" id="512564"/>
    <lineage>
        <taxon>Bacteria</taxon>
        <taxon>Bacillati</taxon>
        <taxon>Mycoplasmatota</taxon>
        <taxon>Mollicutes</taxon>
        <taxon>Mycoplasmataceae</taxon>
        <taxon>Mycoplasma</taxon>
    </lineage>
</organism>
<reference evidence="2" key="1">
    <citation type="submission" date="2010-03" db="EMBL/GenBank/DDBJ databases">
        <title>The complete genome of Mycoplasma crocodyli MP145.</title>
        <authorList>
            <person name="Glass J.I."/>
            <person name="Durkin A.S."/>
            <person name="Hostetler J."/>
            <person name="Jackson J."/>
            <person name="Johnson J."/>
            <person name="May M.A."/>
            <person name="Paralanov V."/>
            <person name="Radune D."/>
            <person name="Szczypinski B."/>
            <person name="Brown D.R."/>
        </authorList>
    </citation>
    <scope>NUCLEOTIDE SEQUENCE [LARGE SCALE GENOMIC DNA]</scope>
    <source>
        <strain evidence="2">ATCC 51981 / MP145</strain>
    </source>
</reference>
<gene>
    <name evidence="1" type="ordered locus">MCRO_0695</name>
</gene>
<protein>
    <submittedName>
        <fullName evidence="1">Uncharacterized protein</fullName>
    </submittedName>
</protein>
<reference evidence="1 2" key="3">
    <citation type="journal article" date="2011" name="J. Bacteriol.">
        <title>Genome sequences of Mycoplasma alligatoris A21JP2T and Mycoplasma crocodyli MP145T.</title>
        <authorList>
            <person name="Brown D.R."/>
            <person name="Farmerie W.G."/>
            <person name="May M."/>
            <person name="Benders G.A."/>
            <person name="Durkin A.S."/>
            <person name="Hlavinka K."/>
            <person name="Hostetler J."/>
            <person name="Jackson J."/>
            <person name="Johnson J."/>
            <person name="Miller R.H."/>
            <person name="Paralanov V."/>
            <person name="Radune D."/>
            <person name="Szczypinski B."/>
            <person name="Glass J.I."/>
        </authorList>
    </citation>
    <scope>NUCLEOTIDE SEQUENCE [LARGE SCALE GENOMIC DNA]</scope>
    <source>
        <strain evidence="2">ATCC 51981 / MP145</strain>
    </source>
</reference>
<reference key="2">
    <citation type="submission" date="2010-03" db="EMBL/GenBank/DDBJ databases">
        <authorList>
            <person name="Ma Z."/>
            <person name="Wang X."/>
            <person name="Liu H."/>
        </authorList>
    </citation>
    <scope>NUCLEOTIDE SEQUENCE</scope>
    <source>
        <strain>MP145</strain>
    </source>
</reference>
<proteinExistence type="predicted"/>
<accession>D5E6A3</accession>
<dbReference type="AlphaFoldDB" id="D5E6A3"/>
<keyword evidence="2" id="KW-1185">Reference proteome</keyword>